<dbReference type="HOGENOM" id="CLU_005843_0_0_1"/>
<gene>
    <name evidence="7" type="ORF">SBOR_1624</name>
</gene>
<feature type="compositionally biased region" description="Low complexity" evidence="4">
    <location>
        <begin position="1088"/>
        <end position="1101"/>
    </location>
</feature>
<evidence type="ECO:0000259" key="5">
    <source>
        <dbReference type="Pfam" id="PF17034"/>
    </source>
</evidence>
<dbReference type="Gene3D" id="2.130.10.10">
    <property type="entry name" value="YVTN repeat-like/Quinoprotein amine dehydrogenase"/>
    <property type="match status" value="1"/>
</dbReference>
<dbReference type="GO" id="GO:0005737">
    <property type="term" value="C:cytoplasm"/>
    <property type="evidence" value="ECO:0007669"/>
    <property type="project" value="TreeGrafter"/>
</dbReference>
<dbReference type="InterPro" id="IPR036322">
    <property type="entry name" value="WD40_repeat_dom_sf"/>
</dbReference>
<keyword evidence="8" id="KW-1185">Reference proteome</keyword>
<comment type="caution">
    <text evidence="7">The sequence shown here is derived from an EMBL/GenBank/DDBJ whole genome shotgun (WGS) entry which is preliminary data.</text>
</comment>
<dbReference type="InterPro" id="IPR049092">
    <property type="entry name" value="MIOS_a-sol"/>
</dbReference>
<dbReference type="OrthoDB" id="341486at2759"/>
<evidence type="ECO:0000256" key="1">
    <source>
        <dbReference type="ARBA" id="ARBA00009713"/>
    </source>
</evidence>
<dbReference type="PANTHER" id="PTHR16453">
    <property type="entry name" value="WD40 DOMAIN-CONTAINING PROTEIN MIO FAMILY MEMBER"/>
    <property type="match status" value="1"/>
</dbReference>
<comment type="similarity">
    <text evidence="1">Belongs to the WD repeat mio family.</text>
</comment>
<feature type="region of interest" description="Disordered" evidence="4">
    <location>
        <begin position="1084"/>
        <end position="1111"/>
    </location>
</feature>
<dbReference type="AlphaFoldDB" id="W9CQ93"/>
<feature type="domain" description="GATOR2 complex protein MIO zinc-ribbon like" evidence="5">
    <location>
        <begin position="1120"/>
        <end position="1198"/>
    </location>
</feature>
<dbReference type="EMBL" id="AYSA01000057">
    <property type="protein sequence ID" value="ESZ98011.1"/>
    <property type="molecule type" value="Genomic_DNA"/>
</dbReference>
<organism evidence="7 8">
    <name type="scientific">Sclerotinia borealis (strain F-4128)</name>
    <dbReference type="NCBI Taxonomy" id="1432307"/>
    <lineage>
        <taxon>Eukaryota</taxon>
        <taxon>Fungi</taxon>
        <taxon>Dikarya</taxon>
        <taxon>Ascomycota</taxon>
        <taxon>Pezizomycotina</taxon>
        <taxon>Leotiomycetes</taxon>
        <taxon>Helotiales</taxon>
        <taxon>Sclerotiniaceae</taxon>
        <taxon>Sclerotinia</taxon>
    </lineage>
</organism>
<dbReference type="STRING" id="1432307.W9CQ93"/>
<evidence type="ECO:0000313" key="7">
    <source>
        <dbReference type="EMBL" id="ESZ98011.1"/>
    </source>
</evidence>
<feature type="domain" description="MIOS-like alpha-solenoid" evidence="6">
    <location>
        <begin position="717"/>
        <end position="954"/>
    </location>
</feature>
<dbReference type="GO" id="GO:1904263">
    <property type="term" value="P:positive regulation of TORC1 signaling"/>
    <property type="evidence" value="ECO:0007669"/>
    <property type="project" value="TreeGrafter"/>
</dbReference>
<evidence type="ECO:0000259" key="6">
    <source>
        <dbReference type="Pfam" id="PF21719"/>
    </source>
</evidence>
<dbReference type="PANTHER" id="PTHR16453:SF9">
    <property type="entry name" value="GATOR COMPLEX PROTEIN MIOS"/>
    <property type="match status" value="1"/>
</dbReference>
<dbReference type="Pfam" id="PF21719">
    <property type="entry name" value="MIOS_a-sol"/>
    <property type="match status" value="1"/>
</dbReference>
<keyword evidence="3" id="KW-0677">Repeat</keyword>
<evidence type="ECO:0000256" key="2">
    <source>
        <dbReference type="ARBA" id="ARBA00022574"/>
    </source>
</evidence>
<dbReference type="Proteomes" id="UP000019487">
    <property type="component" value="Unassembled WGS sequence"/>
</dbReference>
<keyword evidence="2" id="KW-0853">WD repeat</keyword>
<dbReference type="InterPro" id="IPR015943">
    <property type="entry name" value="WD40/YVTN_repeat-like_dom_sf"/>
</dbReference>
<accession>W9CQ93</accession>
<dbReference type="InterPro" id="IPR031488">
    <property type="entry name" value="Zn_ribbon_mio"/>
</dbReference>
<dbReference type="FunFam" id="2.130.10.10:FF:001167">
    <property type="entry name" value="Uncharacterized protein"/>
    <property type="match status" value="1"/>
</dbReference>
<protein>
    <submittedName>
        <fullName evidence="7">Uncharacterized protein</fullName>
    </submittedName>
</protein>
<evidence type="ECO:0000313" key="8">
    <source>
        <dbReference type="Proteomes" id="UP000019487"/>
    </source>
</evidence>
<name>W9CQ93_SCLBF</name>
<dbReference type="Pfam" id="PF17034">
    <property type="entry name" value="zinc_ribbon_16"/>
    <property type="match status" value="1"/>
</dbReference>
<evidence type="ECO:0000256" key="3">
    <source>
        <dbReference type="ARBA" id="ARBA00022737"/>
    </source>
</evidence>
<feature type="region of interest" description="Disordered" evidence="4">
    <location>
        <begin position="1"/>
        <end position="22"/>
    </location>
</feature>
<evidence type="ECO:0000256" key="4">
    <source>
        <dbReference type="SAM" id="MobiDB-lite"/>
    </source>
</evidence>
<reference evidence="7 8" key="1">
    <citation type="journal article" date="2014" name="Genome Announc.">
        <title>Draft genome sequence of Sclerotinia borealis, a psychrophilic plant pathogenic fungus.</title>
        <authorList>
            <person name="Mardanov A.V."/>
            <person name="Beletsky A.V."/>
            <person name="Kadnikov V.V."/>
            <person name="Ignatov A.N."/>
            <person name="Ravin N.V."/>
        </authorList>
    </citation>
    <scope>NUCLEOTIDE SEQUENCE [LARGE SCALE GENOMIC DNA]</scope>
    <source>
        <strain evidence="8">F-4157</strain>
    </source>
</reference>
<dbReference type="CDD" id="cd16691">
    <property type="entry name" value="mRING-H2-C3H3C2_Mio"/>
    <property type="match status" value="1"/>
</dbReference>
<dbReference type="SUPFAM" id="SSF50978">
    <property type="entry name" value="WD40 repeat-like"/>
    <property type="match status" value="1"/>
</dbReference>
<sequence>MAELSIDPEQSPVPSLRPNSFGPQNLRTNKSINFITTSSGIDYSFQVGLLESTDIEEHQSFDFGTNPRLNFANHEIVSDTVFDFNSFRFRPKPSPSATCHIDSWFKDPLGTWRYSQPDRNARVDRIKLLDWTRVSDWHFPPVNMDKTEGIIRWSPNSARAQFVAFNLNYRILQVYEAKGLAQPGNFEYEPLSRYIDIPSLNTFDWSPVVEGLVAVGTSSGELQLLRVDDNSNAVLSLSIKQPRACQAVAFNTTGLLAIGLERVRNDGSLQIWDVNQRLAGWDTSQPGWNVPNNAVEPRKLESATVTSIKFFEDQPQTLAIGIKNSCVRIHDLRDPNGGVITFQTKCNNNLTIDYSDPNYFASSSLDQPGLMVWDRRASTRATASPMYLDTFDNEGYVWGAALQLKKVISTDKQGSYIKSLRYCREQRGTLGVLSNTGQLQVLKTNKEYYDPGSEDDVKGSPELLQVKKSYDLEYPYFDPNHGRKQEDRIVSFDWLTLGNTNLQPRVVALRASGSFEIMQTPSTTTGYLMNFMPWQPPHNHDKVPYHTLMDFADATERRANLGPLYANELKAQTPVFGPDGYNTPHVQKSLAAALNKALERPETSASDVMAETPGSQIGRASYTKSTFTEAIDRQLSTVNDPVSEIFAKKGVINDGDDPGSLNNKLSAMNLSSSGKMKTQNSSATEIYSSRDMHELLLEARIPASKADAMLIDNLFIQRALNGYLFDCDKNKSLVKEDPWLKDVWYWISVAEKAAKDDGMLSSTLDLSYLGVYTLWNNKLGGKAESRLVGSTVVPDRTQWERLIAVINKRLGYEEYTGVPTMKPQHRQLCLAQCGFAKPAAELKEILARLEGRGEYTKAAARALFEGEPEHAVDILRRGDKEMIFVAVALDVTTKSPSNVDLSNWSKTLLQDQAHVSGDPFLRAIFGYVTTRDWEVIANETSLPLRYRAGVALRYLSDLQLTEWLDKEMEKAIEHGDIEGIVLAGITNYMVDILAKYVAKFFDYQTAILIMTFCYPRYISDIRCDAWRQNYQAYLNRHQQFILRVQFDQGSAKKSRQRDGVPVAKPPIRQVTVRCLYCETRSSNDRHNATGAAPAPPNSSAGLSSTTDERNPLMSSGINAGLSCPRCGSHLPRCGICLEICGSPRSDRPELSDDPMVRRTGNQLTFCLKCKHAAHMDHAVTWFDRHVECPVSECKCQCNFRANIDIA</sequence>
<proteinExistence type="inferred from homology"/>
<dbReference type="InterPro" id="IPR037593">
    <property type="entry name" value="MIOS/Sea4"/>
</dbReference>